<dbReference type="EMBL" id="ML211142">
    <property type="protein sequence ID" value="TFK87708.1"/>
    <property type="molecule type" value="Genomic_DNA"/>
</dbReference>
<proteinExistence type="predicted"/>
<keyword evidence="2" id="KW-1185">Reference proteome</keyword>
<evidence type="ECO:0000313" key="2">
    <source>
        <dbReference type="Proteomes" id="UP000308197"/>
    </source>
</evidence>
<protein>
    <submittedName>
        <fullName evidence="1">Uncharacterized protein</fullName>
    </submittedName>
</protein>
<gene>
    <name evidence="1" type="ORF">K466DRAFT_101736</name>
</gene>
<evidence type="ECO:0000313" key="1">
    <source>
        <dbReference type="EMBL" id="TFK87708.1"/>
    </source>
</evidence>
<dbReference type="Proteomes" id="UP000308197">
    <property type="component" value="Unassembled WGS sequence"/>
</dbReference>
<dbReference type="AlphaFoldDB" id="A0A5C3PGI9"/>
<name>A0A5C3PGI9_9APHY</name>
<accession>A0A5C3PGI9</accession>
<reference evidence="1 2" key="1">
    <citation type="journal article" date="2019" name="Nat. Ecol. Evol.">
        <title>Megaphylogeny resolves global patterns of mushroom evolution.</title>
        <authorList>
            <person name="Varga T."/>
            <person name="Krizsan K."/>
            <person name="Foldi C."/>
            <person name="Dima B."/>
            <person name="Sanchez-Garcia M."/>
            <person name="Sanchez-Ramirez S."/>
            <person name="Szollosi G.J."/>
            <person name="Szarkandi J.G."/>
            <person name="Papp V."/>
            <person name="Albert L."/>
            <person name="Andreopoulos W."/>
            <person name="Angelini C."/>
            <person name="Antonin V."/>
            <person name="Barry K.W."/>
            <person name="Bougher N.L."/>
            <person name="Buchanan P."/>
            <person name="Buyck B."/>
            <person name="Bense V."/>
            <person name="Catcheside P."/>
            <person name="Chovatia M."/>
            <person name="Cooper J."/>
            <person name="Damon W."/>
            <person name="Desjardin D."/>
            <person name="Finy P."/>
            <person name="Geml J."/>
            <person name="Haridas S."/>
            <person name="Hughes K."/>
            <person name="Justo A."/>
            <person name="Karasinski D."/>
            <person name="Kautmanova I."/>
            <person name="Kiss B."/>
            <person name="Kocsube S."/>
            <person name="Kotiranta H."/>
            <person name="LaButti K.M."/>
            <person name="Lechner B.E."/>
            <person name="Liimatainen K."/>
            <person name="Lipzen A."/>
            <person name="Lukacs Z."/>
            <person name="Mihaltcheva S."/>
            <person name="Morgado L.N."/>
            <person name="Niskanen T."/>
            <person name="Noordeloos M.E."/>
            <person name="Ohm R.A."/>
            <person name="Ortiz-Santana B."/>
            <person name="Ovrebo C."/>
            <person name="Racz N."/>
            <person name="Riley R."/>
            <person name="Savchenko A."/>
            <person name="Shiryaev A."/>
            <person name="Soop K."/>
            <person name="Spirin V."/>
            <person name="Szebenyi C."/>
            <person name="Tomsovsky M."/>
            <person name="Tulloss R.E."/>
            <person name="Uehling J."/>
            <person name="Grigoriev I.V."/>
            <person name="Vagvolgyi C."/>
            <person name="Papp T."/>
            <person name="Martin F.M."/>
            <person name="Miettinen O."/>
            <person name="Hibbett D.S."/>
            <person name="Nagy L.G."/>
        </authorList>
    </citation>
    <scope>NUCLEOTIDE SEQUENCE [LARGE SCALE GENOMIC DNA]</scope>
    <source>
        <strain evidence="1 2">HHB13444</strain>
    </source>
</reference>
<organism evidence="1 2">
    <name type="scientific">Polyporus arcularius HHB13444</name>
    <dbReference type="NCBI Taxonomy" id="1314778"/>
    <lineage>
        <taxon>Eukaryota</taxon>
        <taxon>Fungi</taxon>
        <taxon>Dikarya</taxon>
        <taxon>Basidiomycota</taxon>
        <taxon>Agaricomycotina</taxon>
        <taxon>Agaricomycetes</taxon>
        <taxon>Polyporales</taxon>
        <taxon>Polyporaceae</taxon>
        <taxon>Polyporus</taxon>
    </lineage>
</organism>
<sequence length="194" mass="22047">MWSSKTSVRARPHGRSATTAYHWCCFARPPSPLSRSGIQHGELRVKAGPPLWIERPEHNSLCDVYRIVPLRHRMCERTGYLSARKSVFRPLAHWLRADGLHWSRVLSNIGPLYCMWEGGRCFCTMTADSGGVARPTRSARPPEGCTVQATVKSFRWRSSHVTVCRRDCTSYNQRLGFRGAASNSPCWPSQVVYR</sequence>
<dbReference type="InParanoid" id="A0A5C3PGI9"/>